<feature type="region of interest" description="Disordered" evidence="1">
    <location>
        <begin position="239"/>
        <end position="263"/>
    </location>
</feature>
<evidence type="ECO:0000313" key="2">
    <source>
        <dbReference type="EMBL" id="VDK36999.1"/>
    </source>
</evidence>
<dbReference type="Proteomes" id="UP000282613">
    <property type="component" value="Unassembled WGS sequence"/>
</dbReference>
<feature type="region of interest" description="Disordered" evidence="1">
    <location>
        <begin position="63"/>
        <end position="98"/>
    </location>
</feature>
<evidence type="ECO:0000313" key="3">
    <source>
        <dbReference type="Proteomes" id="UP000282613"/>
    </source>
</evidence>
<name>A0A0R3W8B7_TAEAS</name>
<proteinExistence type="predicted"/>
<dbReference type="AlphaFoldDB" id="A0A0R3W8B7"/>
<protein>
    <submittedName>
        <fullName evidence="4">C2H2-type domain-containing protein</fullName>
    </submittedName>
</protein>
<organism evidence="4">
    <name type="scientific">Taenia asiatica</name>
    <name type="common">Asian tapeworm</name>
    <dbReference type="NCBI Taxonomy" id="60517"/>
    <lineage>
        <taxon>Eukaryota</taxon>
        <taxon>Metazoa</taxon>
        <taxon>Spiralia</taxon>
        <taxon>Lophotrochozoa</taxon>
        <taxon>Platyhelminthes</taxon>
        <taxon>Cestoda</taxon>
        <taxon>Eucestoda</taxon>
        <taxon>Cyclophyllidea</taxon>
        <taxon>Taeniidae</taxon>
        <taxon>Taenia</taxon>
    </lineage>
</organism>
<keyword evidence="3" id="KW-1185">Reference proteome</keyword>
<feature type="compositionally biased region" description="Basic and acidic residues" evidence="1">
    <location>
        <begin position="84"/>
        <end position="98"/>
    </location>
</feature>
<reference evidence="2 3" key="2">
    <citation type="submission" date="2018-11" db="EMBL/GenBank/DDBJ databases">
        <authorList>
            <consortium name="Pathogen Informatics"/>
        </authorList>
    </citation>
    <scope>NUCLEOTIDE SEQUENCE [LARGE SCALE GENOMIC DNA]</scope>
</reference>
<gene>
    <name evidence="2" type="ORF">TASK_LOCUS6592</name>
</gene>
<dbReference type="OrthoDB" id="6273945at2759"/>
<dbReference type="WBParaSite" id="TASK_0000659101-mRNA-1">
    <property type="protein sequence ID" value="TASK_0000659101-mRNA-1"/>
    <property type="gene ID" value="TASK_0000659101"/>
</dbReference>
<reference evidence="4" key="1">
    <citation type="submission" date="2017-02" db="UniProtKB">
        <authorList>
            <consortium name="WormBaseParasite"/>
        </authorList>
    </citation>
    <scope>IDENTIFICATION</scope>
</reference>
<accession>A0A0R3W8B7</accession>
<sequence>MRRRSVYNHSYKPFECAQHIYQENLSFRLHKRLTQLSHQPFDWPDDTDSSSSPERVLCGEHARTRGAPTYPLSTPPPTGSDSPPCHKDSSSTVKRDESIQAGTAMITSVYTSPMSPSQNNLYFPAGSGWLRNYKDCVAKNTIPAEDSSLCASKNVGANKCDLKTTPVDGRNSVDPSTQVCSASKRDRAVENALITSCKVNGLAANASVVTHENKTPISEVVTSSDLSYKPKVRCSVALSSGHSSGRHSYRPSASADSHVGAAYNDEPSHSTRVCVYRCSRNPCQNHCHQPH</sequence>
<dbReference type="EMBL" id="UYRS01018516">
    <property type="protein sequence ID" value="VDK36999.1"/>
    <property type="molecule type" value="Genomic_DNA"/>
</dbReference>
<evidence type="ECO:0000256" key="1">
    <source>
        <dbReference type="SAM" id="MobiDB-lite"/>
    </source>
</evidence>
<evidence type="ECO:0000313" key="4">
    <source>
        <dbReference type="WBParaSite" id="TASK_0000659101-mRNA-1"/>
    </source>
</evidence>